<dbReference type="Pfam" id="PF20239">
    <property type="entry name" value="DUF6596"/>
    <property type="match status" value="1"/>
</dbReference>
<feature type="domain" description="RNA polymerase sigma-70 region 2" evidence="1">
    <location>
        <begin position="23"/>
        <end position="81"/>
    </location>
</feature>
<dbReference type="Proteomes" id="UP000298458">
    <property type="component" value="Unassembled WGS sequence"/>
</dbReference>
<evidence type="ECO:0000259" key="2">
    <source>
        <dbReference type="Pfam" id="PF08281"/>
    </source>
</evidence>
<dbReference type="GO" id="GO:0006352">
    <property type="term" value="P:DNA-templated transcription initiation"/>
    <property type="evidence" value="ECO:0007669"/>
    <property type="project" value="InterPro"/>
</dbReference>
<dbReference type="Gene3D" id="1.10.10.10">
    <property type="entry name" value="Winged helix-like DNA-binding domain superfamily/Winged helix DNA-binding domain"/>
    <property type="match status" value="1"/>
</dbReference>
<dbReference type="Pfam" id="PF04542">
    <property type="entry name" value="Sigma70_r2"/>
    <property type="match status" value="1"/>
</dbReference>
<dbReference type="RefSeq" id="WP_135768895.1">
    <property type="nucleotide sequence ID" value="NZ_RQET01000010.1"/>
</dbReference>
<evidence type="ECO:0000313" key="4">
    <source>
        <dbReference type="EMBL" id="TGK08751.1"/>
    </source>
</evidence>
<dbReference type="EMBL" id="RQET01000010">
    <property type="protein sequence ID" value="TGK08751.1"/>
    <property type="molecule type" value="Genomic_DNA"/>
</dbReference>
<dbReference type="GO" id="GO:0003677">
    <property type="term" value="F:DNA binding"/>
    <property type="evidence" value="ECO:0007669"/>
    <property type="project" value="InterPro"/>
</dbReference>
<dbReference type="InterPro" id="IPR036388">
    <property type="entry name" value="WH-like_DNA-bd_sf"/>
</dbReference>
<dbReference type="PANTHER" id="PTHR47756:SF2">
    <property type="entry name" value="BLL6612 PROTEIN"/>
    <property type="match status" value="1"/>
</dbReference>
<feature type="domain" description="RNA polymerase sigma factor 70 region 4 type 2" evidence="2">
    <location>
        <begin position="116"/>
        <end position="167"/>
    </location>
</feature>
<dbReference type="SUPFAM" id="SSF88659">
    <property type="entry name" value="Sigma3 and sigma4 domains of RNA polymerase sigma factors"/>
    <property type="match status" value="1"/>
</dbReference>
<dbReference type="InterPro" id="IPR046531">
    <property type="entry name" value="DUF6596"/>
</dbReference>
<evidence type="ECO:0000259" key="1">
    <source>
        <dbReference type="Pfam" id="PF04542"/>
    </source>
</evidence>
<reference evidence="4" key="1">
    <citation type="journal article" date="2019" name="PLoS Negl. Trop. Dis.">
        <title>Revisiting the worldwide diversity of Leptospira species in the environment.</title>
        <authorList>
            <person name="Vincent A.T."/>
            <person name="Schiettekatte O."/>
            <person name="Bourhy P."/>
            <person name="Veyrier F.J."/>
            <person name="Picardeau M."/>
        </authorList>
    </citation>
    <scope>NUCLEOTIDE SEQUENCE [LARGE SCALE GENOMIC DNA]</scope>
    <source>
        <strain evidence="4">SSW15</strain>
    </source>
</reference>
<organism evidence="4 5">
    <name type="scientific">Leptospira fletcheri</name>
    <dbReference type="NCBI Taxonomy" id="2484981"/>
    <lineage>
        <taxon>Bacteria</taxon>
        <taxon>Pseudomonadati</taxon>
        <taxon>Spirochaetota</taxon>
        <taxon>Spirochaetia</taxon>
        <taxon>Leptospirales</taxon>
        <taxon>Leptospiraceae</taxon>
        <taxon>Leptospira</taxon>
    </lineage>
</organism>
<keyword evidence="5" id="KW-1185">Reference proteome</keyword>
<gene>
    <name evidence="4" type="ORF">EHO60_14325</name>
</gene>
<evidence type="ECO:0000313" key="5">
    <source>
        <dbReference type="Proteomes" id="UP000298458"/>
    </source>
</evidence>
<feature type="domain" description="DUF6596" evidence="3">
    <location>
        <begin position="185"/>
        <end position="296"/>
    </location>
</feature>
<dbReference type="GO" id="GO:0016987">
    <property type="term" value="F:sigma factor activity"/>
    <property type="evidence" value="ECO:0007669"/>
    <property type="project" value="InterPro"/>
</dbReference>
<dbReference type="InterPro" id="IPR013249">
    <property type="entry name" value="RNA_pol_sigma70_r4_t2"/>
</dbReference>
<dbReference type="InterPro" id="IPR007627">
    <property type="entry name" value="RNA_pol_sigma70_r2"/>
</dbReference>
<dbReference type="NCBIfam" id="TIGR02937">
    <property type="entry name" value="sigma70-ECF"/>
    <property type="match status" value="1"/>
</dbReference>
<dbReference type="InterPro" id="IPR013325">
    <property type="entry name" value="RNA_pol_sigma_r2"/>
</dbReference>
<dbReference type="AlphaFoldDB" id="A0A4R9GAU7"/>
<dbReference type="InterPro" id="IPR014284">
    <property type="entry name" value="RNA_pol_sigma-70_dom"/>
</dbReference>
<dbReference type="SUPFAM" id="SSF88946">
    <property type="entry name" value="Sigma2 domain of RNA polymerase sigma factors"/>
    <property type="match status" value="1"/>
</dbReference>
<sequence>MENSEKTISQTIERIHKSEYGQILASLVNTFGDWDLAEEALQESFLAAVQQWEQQGVPKRPGAWLLVVARRKALDRIRKNKPVTVDPGNLENRSFSSEREIQYEEEEIADERLKLIFTCCHPALPMEHRIALTLRALGGLTTQEIASAFLVPVPTLAQRLVRAKKKIKESGIPFYIPPIHLLPERIESVLAVIYLIFTEGYASTSGDVLIRKELCDEAIRLCRMLEILIRKNLLSPDIPDEELSEVWGLLSLMLLNHSRRNSRIDSSGRIVLLDEQDRTLWNREEIQEGLALLQKALSLGSVGPYLVQAAIGAEHAISSHSSRTDWKKIAEWYELLLKMEDTPVIRLNHAVAVSIAEGPERGLLLLSALGKDLSSYAPYYLAVADVQKRLGSSESAKESYAQALAFTNNEVEKEFIRSKFDETR</sequence>
<dbReference type="Pfam" id="PF08281">
    <property type="entry name" value="Sigma70_r4_2"/>
    <property type="match status" value="1"/>
</dbReference>
<comment type="caution">
    <text evidence="4">The sequence shown here is derived from an EMBL/GenBank/DDBJ whole genome shotgun (WGS) entry which is preliminary data.</text>
</comment>
<proteinExistence type="predicted"/>
<dbReference type="Gene3D" id="1.10.1740.10">
    <property type="match status" value="1"/>
</dbReference>
<name>A0A4R9GAU7_9LEPT</name>
<evidence type="ECO:0000259" key="3">
    <source>
        <dbReference type="Pfam" id="PF20239"/>
    </source>
</evidence>
<protein>
    <submittedName>
        <fullName evidence="4">RNA polymerase sigma factor</fullName>
    </submittedName>
</protein>
<dbReference type="PANTHER" id="PTHR47756">
    <property type="entry name" value="BLL6612 PROTEIN-RELATED"/>
    <property type="match status" value="1"/>
</dbReference>
<dbReference type="InterPro" id="IPR013324">
    <property type="entry name" value="RNA_pol_sigma_r3/r4-like"/>
</dbReference>
<dbReference type="OrthoDB" id="9780299at2"/>
<accession>A0A4R9GAU7</accession>